<evidence type="ECO:0008006" key="4">
    <source>
        <dbReference type="Google" id="ProtNLM"/>
    </source>
</evidence>
<dbReference type="RefSeq" id="WP_115434441.1">
    <property type="nucleotide sequence ID" value="NZ_CP031337.1"/>
</dbReference>
<organism evidence="2 3">
    <name type="scientific">Crenobacter cavernae</name>
    <dbReference type="NCBI Taxonomy" id="2290923"/>
    <lineage>
        <taxon>Bacteria</taxon>
        <taxon>Pseudomonadati</taxon>
        <taxon>Pseudomonadota</taxon>
        <taxon>Betaproteobacteria</taxon>
        <taxon>Neisseriales</taxon>
        <taxon>Neisseriaceae</taxon>
        <taxon>Crenobacter</taxon>
    </lineage>
</organism>
<dbReference type="OrthoDB" id="86940at2"/>
<reference evidence="2 3" key="1">
    <citation type="submission" date="2018-07" db="EMBL/GenBank/DDBJ databases">
        <title>Crenobacter cavernae sp. nov., isolated from a karst cave.</title>
        <authorList>
            <person name="Zhu H."/>
        </authorList>
    </citation>
    <scope>NUCLEOTIDE SEQUENCE [LARGE SCALE GENOMIC DNA]</scope>
    <source>
        <strain evidence="2 3">K1W11S-77</strain>
    </source>
</reference>
<evidence type="ECO:0000313" key="2">
    <source>
        <dbReference type="EMBL" id="AXK40514.1"/>
    </source>
</evidence>
<proteinExistence type="predicted"/>
<dbReference type="AlphaFoldDB" id="A0A345Y9B2"/>
<accession>A0A345Y9B2</accession>
<feature type="signal peptide" evidence="1">
    <location>
        <begin position="1"/>
        <end position="17"/>
    </location>
</feature>
<dbReference type="Proteomes" id="UP000254537">
    <property type="component" value="Chromosome"/>
</dbReference>
<gene>
    <name evidence="2" type="ORF">DWG20_14340</name>
</gene>
<dbReference type="KEGG" id="ccah:DWG20_14340"/>
<name>A0A345Y9B2_9NEIS</name>
<keyword evidence="1" id="KW-0732">Signal</keyword>
<evidence type="ECO:0000313" key="3">
    <source>
        <dbReference type="Proteomes" id="UP000254537"/>
    </source>
</evidence>
<protein>
    <recommendedName>
        <fullName evidence="4">VCBS repeat-containing protein</fullName>
    </recommendedName>
</protein>
<sequence length="193" mass="21483">MKRLLSCLALLPAITLAEPVAVPAELQPFVLKGYAPLALAKADLDGDGRDDYLLVLDKKTAGPDAARNSEDARPLLLIRRDEGGALRLAKRNDKLVLCAGCGGVFGDPFGGIEAKRKSFTVSHYGGSNWRWSNAYTFNYSRIDRSWQLVRAEEASFHTSEPGKAKTRVYTPPRDYGKVDLHDFDPETYLKRRR</sequence>
<dbReference type="EMBL" id="CP031337">
    <property type="protein sequence ID" value="AXK40514.1"/>
    <property type="molecule type" value="Genomic_DNA"/>
</dbReference>
<evidence type="ECO:0000256" key="1">
    <source>
        <dbReference type="SAM" id="SignalP"/>
    </source>
</evidence>
<feature type="chain" id="PRO_5017029745" description="VCBS repeat-containing protein" evidence="1">
    <location>
        <begin position="18"/>
        <end position="193"/>
    </location>
</feature>